<dbReference type="PANTHER" id="PTHR46938">
    <property type="entry name" value="DISCOIDIN-1 SUBUNIT A-RELATED-RELATED"/>
    <property type="match status" value="1"/>
</dbReference>
<proteinExistence type="predicted"/>
<dbReference type="InterPro" id="IPR037221">
    <property type="entry name" value="H-type_lectin_dom_sf"/>
</dbReference>
<organism evidence="2 3">
    <name type="scientific">Profundibacter amoris</name>
    <dbReference type="NCBI Taxonomy" id="2171755"/>
    <lineage>
        <taxon>Bacteria</taxon>
        <taxon>Pseudomonadati</taxon>
        <taxon>Pseudomonadota</taxon>
        <taxon>Alphaproteobacteria</taxon>
        <taxon>Rhodobacterales</taxon>
        <taxon>Paracoccaceae</taxon>
        <taxon>Profundibacter</taxon>
    </lineage>
</organism>
<protein>
    <recommendedName>
        <fullName evidence="1">H-type lectin domain-containing protein</fullName>
    </recommendedName>
</protein>
<dbReference type="GO" id="GO:0009986">
    <property type="term" value="C:cell surface"/>
    <property type="evidence" value="ECO:0007669"/>
    <property type="project" value="TreeGrafter"/>
</dbReference>
<dbReference type="Gene3D" id="2.60.40.2080">
    <property type="match status" value="1"/>
</dbReference>
<dbReference type="InterPro" id="IPR019019">
    <property type="entry name" value="H-type_lectin_domain"/>
</dbReference>
<dbReference type="GO" id="GO:0070492">
    <property type="term" value="F:oligosaccharide binding"/>
    <property type="evidence" value="ECO:0007669"/>
    <property type="project" value="TreeGrafter"/>
</dbReference>
<accession>A0A347UIX6</accession>
<dbReference type="GO" id="GO:0098609">
    <property type="term" value="P:cell-cell adhesion"/>
    <property type="evidence" value="ECO:0007669"/>
    <property type="project" value="TreeGrafter"/>
</dbReference>
<name>A0A347UIX6_9RHOB</name>
<sequence length="116" mass="13453">MRKLRSRLLGVESGSVMLFSDYQHDGVMWTGEGPREFRKVIEFDEPFSSMPMVQVGLSLWDFDKATNQRADIFAEMVNPEGFALVFRTWGDTRIARVRADWIAFGEVKDDDDWVLE</sequence>
<feature type="domain" description="H-type lectin" evidence="1">
    <location>
        <begin position="39"/>
        <end position="104"/>
    </location>
</feature>
<evidence type="ECO:0000259" key="1">
    <source>
        <dbReference type="Pfam" id="PF09458"/>
    </source>
</evidence>
<evidence type="ECO:0000313" key="3">
    <source>
        <dbReference type="Proteomes" id="UP000261704"/>
    </source>
</evidence>
<dbReference type="SUPFAM" id="SSF141086">
    <property type="entry name" value="Agglutinin HPA-like"/>
    <property type="match status" value="1"/>
</dbReference>
<keyword evidence="3" id="KW-1185">Reference proteome</keyword>
<dbReference type="OrthoDB" id="7658568at2"/>
<reference evidence="2 3" key="1">
    <citation type="submission" date="2018-09" db="EMBL/GenBank/DDBJ databases">
        <title>Profundibacter amoris BAR1 gen. nov., sp. nov., a new member of the Roseobacter clade isolated at Lokis Castle Vent Field on the Arctic Mid-Oceanic Ridge.</title>
        <authorList>
            <person name="Le Moine Bauer S."/>
            <person name="Sjoeberg A.G."/>
            <person name="L'Haridon S."/>
            <person name="Stokke R."/>
            <person name="Roalkvam I."/>
            <person name="Steen I.H."/>
            <person name="Dahle H."/>
        </authorList>
    </citation>
    <scope>NUCLEOTIDE SEQUENCE [LARGE SCALE GENOMIC DNA]</scope>
    <source>
        <strain evidence="2 3">BAR1</strain>
    </source>
</reference>
<dbReference type="Pfam" id="PF09458">
    <property type="entry name" value="H_lectin"/>
    <property type="match status" value="1"/>
</dbReference>
<dbReference type="GO" id="GO:0046871">
    <property type="term" value="F:N-acetylgalactosamine binding"/>
    <property type="evidence" value="ECO:0007669"/>
    <property type="project" value="TreeGrafter"/>
</dbReference>
<dbReference type="AlphaFoldDB" id="A0A347UIX6"/>
<dbReference type="KEGG" id="pamo:BAR1_13245"/>
<dbReference type="GO" id="GO:0098636">
    <property type="term" value="C:protein complex involved in cell adhesion"/>
    <property type="evidence" value="ECO:0007669"/>
    <property type="project" value="TreeGrafter"/>
</dbReference>
<dbReference type="GO" id="GO:0045335">
    <property type="term" value="C:phagocytic vesicle"/>
    <property type="evidence" value="ECO:0007669"/>
    <property type="project" value="TreeGrafter"/>
</dbReference>
<dbReference type="Proteomes" id="UP000261704">
    <property type="component" value="Chromosome"/>
</dbReference>
<dbReference type="EMBL" id="CP032125">
    <property type="protein sequence ID" value="AXX98804.1"/>
    <property type="molecule type" value="Genomic_DNA"/>
</dbReference>
<dbReference type="RefSeq" id="WP_118943458.1">
    <property type="nucleotide sequence ID" value="NZ_CP032125.1"/>
</dbReference>
<dbReference type="InterPro" id="IPR052487">
    <property type="entry name" value="Galactose-binding_lectin"/>
</dbReference>
<gene>
    <name evidence="2" type="ORF">BAR1_13245</name>
</gene>
<dbReference type="GO" id="GO:0030247">
    <property type="term" value="F:polysaccharide binding"/>
    <property type="evidence" value="ECO:0007669"/>
    <property type="project" value="TreeGrafter"/>
</dbReference>
<evidence type="ECO:0000313" key="2">
    <source>
        <dbReference type="EMBL" id="AXX98804.1"/>
    </source>
</evidence>